<evidence type="ECO:0000256" key="19">
    <source>
        <dbReference type="PROSITE-ProRule" id="PRU10141"/>
    </source>
</evidence>
<keyword evidence="15" id="KW-0449">Lipoprotein</keyword>
<evidence type="ECO:0000256" key="14">
    <source>
        <dbReference type="ARBA" id="ARBA00023136"/>
    </source>
</evidence>
<evidence type="ECO:0000256" key="2">
    <source>
        <dbReference type="ARBA" id="ARBA00005354"/>
    </source>
</evidence>
<evidence type="ECO:0000313" key="23">
    <source>
        <dbReference type="EMBL" id="GAV66727.1"/>
    </source>
</evidence>
<evidence type="ECO:0000256" key="3">
    <source>
        <dbReference type="ARBA" id="ARBA00012513"/>
    </source>
</evidence>
<evidence type="ECO:0000256" key="16">
    <source>
        <dbReference type="ARBA" id="ARBA00024334"/>
    </source>
</evidence>
<feature type="domain" description="EF-hand" evidence="22">
    <location>
        <begin position="456"/>
        <end position="491"/>
    </location>
</feature>
<dbReference type="InterPro" id="IPR008271">
    <property type="entry name" value="Ser/Thr_kinase_AS"/>
</dbReference>
<dbReference type="GO" id="GO:0005509">
    <property type="term" value="F:calcium ion binding"/>
    <property type="evidence" value="ECO:0007669"/>
    <property type="project" value="InterPro"/>
</dbReference>
<evidence type="ECO:0000259" key="22">
    <source>
        <dbReference type="PROSITE" id="PS50222"/>
    </source>
</evidence>
<dbReference type="CDD" id="cd00051">
    <property type="entry name" value="EFh"/>
    <property type="match status" value="1"/>
</dbReference>
<name>A0A1Q3BFD1_CEPFO</name>
<gene>
    <name evidence="23" type="ORF">CFOL_v3_10237</name>
</gene>
<dbReference type="FunFam" id="3.30.200.20:FF:000004">
    <property type="entry name" value="Calcium-dependent protein kinase 1"/>
    <property type="match status" value="1"/>
</dbReference>
<dbReference type="InterPro" id="IPR050205">
    <property type="entry name" value="CDPK_Ser/Thr_kinases"/>
</dbReference>
<evidence type="ECO:0000256" key="15">
    <source>
        <dbReference type="ARBA" id="ARBA00023288"/>
    </source>
</evidence>
<keyword evidence="7" id="KW-0519">Myristate</keyword>
<dbReference type="PROSITE" id="PS50222">
    <property type="entry name" value="EF_HAND_2"/>
    <property type="match status" value="4"/>
</dbReference>
<dbReference type="OrthoDB" id="40902at2759"/>
<evidence type="ECO:0000256" key="4">
    <source>
        <dbReference type="ARBA" id="ARBA00022527"/>
    </source>
</evidence>
<dbReference type="FunFam" id="1.10.238.10:FF:000050">
    <property type="entry name" value="Calcium-dependent protein kinase 7"/>
    <property type="match status" value="1"/>
</dbReference>
<evidence type="ECO:0000256" key="11">
    <source>
        <dbReference type="ARBA" id="ARBA00022777"/>
    </source>
</evidence>
<proteinExistence type="inferred from homology"/>
<dbReference type="SUPFAM" id="SSF47473">
    <property type="entry name" value="EF-hand"/>
    <property type="match status" value="1"/>
</dbReference>
<feature type="compositionally biased region" description="Basic residues" evidence="20">
    <location>
        <begin position="21"/>
        <end position="32"/>
    </location>
</feature>
<dbReference type="SUPFAM" id="SSF56112">
    <property type="entry name" value="Protein kinase-like (PK-like)"/>
    <property type="match status" value="1"/>
</dbReference>
<evidence type="ECO:0000256" key="12">
    <source>
        <dbReference type="ARBA" id="ARBA00022837"/>
    </source>
</evidence>
<protein>
    <recommendedName>
        <fullName evidence="3">non-specific serine/threonine protein kinase</fullName>
        <ecNumber evidence="3">2.7.11.1</ecNumber>
    </recommendedName>
</protein>
<evidence type="ECO:0000256" key="9">
    <source>
        <dbReference type="ARBA" id="ARBA00022737"/>
    </source>
</evidence>
<keyword evidence="11 23" id="KW-0418">Kinase</keyword>
<evidence type="ECO:0000313" key="24">
    <source>
        <dbReference type="Proteomes" id="UP000187406"/>
    </source>
</evidence>
<evidence type="ECO:0000256" key="10">
    <source>
        <dbReference type="ARBA" id="ARBA00022741"/>
    </source>
</evidence>
<keyword evidence="24" id="KW-1185">Reference proteome</keyword>
<comment type="similarity">
    <text evidence="2">Belongs to the protein kinase superfamily. CAMK Ser/Thr protein kinase family. CaMK subfamily.</text>
</comment>
<keyword evidence="10 19" id="KW-0547">Nucleotide-binding</keyword>
<comment type="similarity">
    <text evidence="16">Belongs to the protein kinase superfamily. Ser/Thr protein kinase family. CDPK subfamily.</text>
</comment>
<evidence type="ECO:0000256" key="17">
    <source>
        <dbReference type="ARBA" id="ARBA00047899"/>
    </source>
</evidence>
<evidence type="ECO:0000256" key="20">
    <source>
        <dbReference type="SAM" id="MobiDB-lite"/>
    </source>
</evidence>
<evidence type="ECO:0000256" key="18">
    <source>
        <dbReference type="ARBA" id="ARBA00048679"/>
    </source>
</evidence>
<dbReference type="InterPro" id="IPR017441">
    <property type="entry name" value="Protein_kinase_ATP_BS"/>
</dbReference>
<dbReference type="GO" id="GO:0016020">
    <property type="term" value="C:membrane"/>
    <property type="evidence" value="ECO:0007669"/>
    <property type="project" value="UniProtKB-SubCell"/>
</dbReference>
<dbReference type="PROSITE" id="PS50011">
    <property type="entry name" value="PROTEIN_KINASE_DOM"/>
    <property type="match status" value="1"/>
</dbReference>
<dbReference type="Proteomes" id="UP000187406">
    <property type="component" value="Unassembled WGS sequence"/>
</dbReference>
<evidence type="ECO:0000259" key="21">
    <source>
        <dbReference type="PROSITE" id="PS50011"/>
    </source>
</evidence>
<feature type="domain" description="Protein kinase" evidence="21">
    <location>
        <begin position="83"/>
        <end position="341"/>
    </location>
</feature>
<dbReference type="InParanoid" id="A0A1Q3BFD1"/>
<comment type="catalytic activity">
    <reaction evidence="18">
        <text>L-seryl-[protein] + ATP = O-phospho-L-seryl-[protein] + ADP + H(+)</text>
        <dbReference type="Rhea" id="RHEA:17989"/>
        <dbReference type="Rhea" id="RHEA-COMP:9863"/>
        <dbReference type="Rhea" id="RHEA-COMP:11604"/>
        <dbReference type="ChEBI" id="CHEBI:15378"/>
        <dbReference type="ChEBI" id="CHEBI:29999"/>
        <dbReference type="ChEBI" id="CHEBI:30616"/>
        <dbReference type="ChEBI" id="CHEBI:83421"/>
        <dbReference type="ChEBI" id="CHEBI:456216"/>
        <dbReference type="EC" id="2.7.11.1"/>
    </reaction>
</comment>
<keyword evidence="8" id="KW-0479">Metal-binding</keyword>
<evidence type="ECO:0000256" key="6">
    <source>
        <dbReference type="ARBA" id="ARBA00022679"/>
    </source>
</evidence>
<evidence type="ECO:0000256" key="1">
    <source>
        <dbReference type="ARBA" id="ARBA00004635"/>
    </source>
</evidence>
<keyword evidence="4" id="KW-0723">Serine/threonine-protein kinase</keyword>
<dbReference type="SMART" id="SM00054">
    <property type="entry name" value="EFh"/>
    <property type="match status" value="4"/>
</dbReference>
<dbReference type="Gene3D" id="1.10.238.10">
    <property type="entry name" value="EF-hand"/>
    <property type="match status" value="1"/>
</dbReference>
<dbReference type="InterPro" id="IPR018247">
    <property type="entry name" value="EF_Hand_1_Ca_BS"/>
</dbReference>
<evidence type="ECO:0000256" key="7">
    <source>
        <dbReference type="ARBA" id="ARBA00022707"/>
    </source>
</evidence>
<evidence type="ECO:0000256" key="8">
    <source>
        <dbReference type="ARBA" id="ARBA00022723"/>
    </source>
</evidence>
<dbReference type="FunCoup" id="A0A1Q3BFD1">
    <property type="interactions" value="1461"/>
</dbReference>
<dbReference type="GO" id="GO:0004674">
    <property type="term" value="F:protein serine/threonine kinase activity"/>
    <property type="evidence" value="ECO:0007669"/>
    <property type="project" value="UniProtKB-KW"/>
</dbReference>
<dbReference type="GO" id="GO:0005524">
    <property type="term" value="F:ATP binding"/>
    <property type="evidence" value="ECO:0007669"/>
    <property type="project" value="UniProtKB-UniRule"/>
</dbReference>
<feature type="binding site" evidence="19">
    <location>
        <position position="112"/>
    </location>
    <ligand>
        <name>ATP</name>
        <dbReference type="ChEBI" id="CHEBI:30616"/>
    </ligand>
</feature>
<dbReference type="CDD" id="cd05117">
    <property type="entry name" value="STKc_CAMK"/>
    <property type="match status" value="1"/>
</dbReference>
<comment type="caution">
    <text evidence="23">The sequence shown here is derived from an EMBL/GenBank/DDBJ whole genome shotgun (WGS) entry which is preliminary data.</text>
</comment>
<dbReference type="EC" id="2.7.11.1" evidence="3"/>
<organism evidence="23 24">
    <name type="scientific">Cephalotus follicularis</name>
    <name type="common">Albany pitcher plant</name>
    <dbReference type="NCBI Taxonomy" id="3775"/>
    <lineage>
        <taxon>Eukaryota</taxon>
        <taxon>Viridiplantae</taxon>
        <taxon>Streptophyta</taxon>
        <taxon>Embryophyta</taxon>
        <taxon>Tracheophyta</taxon>
        <taxon>Spermatophyta</taxon>
        <taxon>Magnoliopsida</taxon>
        <taxon>eudicotyledons</taxon>
        <taxon>Gunneridae</taxon>
        <taxon>Pentapetalae</taxon>
        <taxon>rosids</taxon>
        <taxon>fabids</taxon>
        <taxon>Oxalidales</taxon>
        <taxon>Cephalotaceae</taxon>
        <taxon>Cephalotus</taxon>
    </lineage>
</organism>
<feature type="domain" description="EF-hand" evidence="22">
    <location>
        <begin position="492"/>
        <end position="527"/>
    </location>
</feature>
<dbReference type="PROSITE" id="PS00018">
    <property type="entry name" value="EF_HAND_1"/>
    <property type="match status" value="4"/>
</dbReference>
<keyword evidence="14" id="KW-0472">Membrane</keyword>
<dbReference type="InterPro" id="IPR002048">
    <property type="entry name" value="EF_hand_dom"/>
</dbReference>
<keyword evidence="12" id="KW-0106">Calcium</keyword>
<keyword evidence="13 19" id="KW-0067">ATP-binding</keyword>
<dbReference type="EMBL" id="BDDD01000495">
    <property type="protein sequence ID" value="GAV66727.1"/>
    <property type="molecule type" value="Genomic_DNA"/>
</dbReference>
<feature type="domain" description="EF-hand" evidence="22">
    <location>
        <begin position="420"/>
        <end position="455"/>
    </location>
</feature>
<dbReference type="AlphaFoldDB" id="A0A1Q3BFD1"/>
<dbReference type="InterPro" id="IPR011992">
    <property type="entry name" value="EF-hand-dom_pair"/>
</dbReference>
<keyword evidence="6" id="KW-0808">Transferase</keyword>
<dbReference type="SMART" id="SM00220">
    <property type="entry name" value="S_TKc"/>
    <property type="match status" value="1"/>
</dbReference>
<dbReference type="Gene3D" id="1.10.510.10">
    <property type="entry name" value="Transferase(Phosphotransferase) domain 1"/>
    <property type="match status" value="1"/>
</dbReference>
<dbReference type="PROSITE" id="PS00107">
    <property type="entry name" value="PROTEIN_KINASE_ATP"/>
    <property type="match status" value="1"/>
</dbReference>
<dbReference type="STRING" id="3775.A0A1Q3BFD1"/>
<feature type="domain" description="EF-hand" evidence="22">
    <location>
        <begin position="384"/>
        <end position="419"/>
    </location>
</feature>
<dbReference type="InterPro" id="IPR000719">
    <property type="entry name" value="Prot_kinase_dom"/>
</dbReference>
<dbReference type="PANTHER" id="PTHR24349">
    <property type="entry name" value="SERINE/THREONINE-PROTEIN KINASE"/>
    <property type="match status" value="1"/>
</dbReference>
<dbReference type="Gene3D" id="3.30.200.20">
    <property type="entry name" value="Phosphorylase Kinase, domain 1"/>
    <property type="match status" value="1"/>
</dbReference>
<keyword evidence="9" id="KW-0677">Repeat</keyword>
<dbReference type="InterPro" id="IPR011009">
    <property type="entry name" value="Kinase-like_dom_sf"/>
</dbReference>
<dbReference type="PROSITE" id="PS00108">
    <property type="entry name" value="PROTEIN_KINASE_ST"/>
    <property type="match status" value="1"/>
</dbReference>
<reference evidence="24" key="1">
    <citation type="submission" date="2016-04" db="EMBL/GenBank/DDBJ databases">
        <title>Cephalotus genome sequencing.</title>
        <authorList>
            <person name="Fukushima K."/>
            <person name="Hasebe M."/>
            <person name="Fang X."/>
        </authorList>
    </citation>
    <scope>NUCLEOTIDE SEQUENCE [LARGE SCALE GENOMIC DNA]</scope>
    <source>
        <strain evidence="24">cv. St1</strain>
    </source>
</reference>
<sequence length="565" mass="64279">MGNCSTCVRPQTPEEETTKTQQHHHHHNHHHSNNNNSNNRKKKKTGERIPNPYSDDPIRYPSPNRVLKGVIPSSHRTRMSDKYVLGRELGRGEFGITYLCTDRETKVNLACKSISKRKLRTAIDIEDVRREVDIMGSLPEHPNVVKLKATYEDNENVHLVMELCEGGELFDRIVARGHYSERAASGVARTVAEVVRMCHENGVMHRDLKPENFLFANKKESSPLKAIDFGLSVFFKPGERFSEIVGSPYYMAPEVLKRNYGPEVDIWSAGVILYILLCGVPPFWAETEQGVALAILRGVLDFKREPWPQISDSAKSLVRQMLEPDPRKRLTAQQVLEHSWLQNAKKAPNVPLGDIVRTRLKQFSVMNRFKKKALRVIAEHLSVQEVEVIRDMFTLMDSDNDGKVTYEELKAGLRKVGSKLAEPEMKMLMEVADVDGNGVLDYGEFVAVTIHLQKMENDEHFRRAFMFFDKDGSGYIELGELREALADESGETDSDVLNEIMREVDTDKDGCISYEEFVAMMKAGTDWRKASRQYSRERFKSLSLNLMKDGSLQLHDGLTGQAIVV</sequence>
<keyword evidence="5" id="KW-0597">Phosphoprotein</keyword>
<evidence type="ECO:0000256" key="5">
    <source>
        <dbReference type="ARBA" id="ARBA00022553"/>
    </source>
</evidence>
<feature type="region of interest" description="Disordered" evidence="20">
    <location>
        <begin position="1"/>
        <end position="69"/>
    </location>
</feature>
<accession>A0A1Q3BFD1</accession>
<comment type="subcellular location">
    <subcellularLocation>
        <location evidence="1">Membrane</location>
        <topology evidence="1">Lipid-anchor</topology>
    </subcellularLocation>
</comment>
<dbReference type="Pfam" id="PF13499">
    <property type="entry name" value="EF-hand_7"/>
    <property type="match status" value="2"/>
</dbReference>
<dbReference type="FunFam" id="1.10.510.10:FF:000067">
    <property type="entry name" value="calcium-dependent protein kinase 13"/>
    <property type="match status" value="1"/>
</dbReference>
<dbReference type="Pfam" id="PF00069">
    <property type="entry name" value="Pkinase"/>
    <property type="match status" value="1"/>
</dbReference>
<evidence type="ECO:0000256" key="13">
    <source>
        <dbReference type="ARBA" id="ARBA00022840"/>
    </source>
</evidence>
<comment type="catalytic activity">
    <reaction evidence="17">
        <text>L-threonyl-[protein] + ATP = O-phospho-L-threonyl-[protein] + ADP + H(+)</text>
        <dbReference type="Rhea" id="RHEA:46608"/>
        <dbReference type="Rhea" id="RHEA-COMP:11060"/>
        <dbReference type="Rhea" id="RHEA-COMP:11605"/>
        <dbReference type="ChEBI" id="CHEBI:15378"/>
        <dbReference type="ChEBI" id="CHEBI:30013"/>
        <dbReference type="ChEBI" id="CHEBI:30616"/>
        <dbReference type="ChEBI" id="CHEBI:61977"/>
        <dbReference type="ChEBI" id="CHEBI:456216"/>
        <dbReference type="EC" id="2.7.11.1"/>
    </reaction>
</comment>